<dbReference type="OrthoDB" id="4746525at2"/>
<evidence type="ECO:0000313" key="2">
    <source>
        <dbReference type="Proteomes" id="UP000192801"/>
    </source>
</evidence>
<keyword evidence="2" id="KW-1185">Reference proteome</keyword>
<dbReference type="AlphaFoldDB" id="A0A1X0DD78"/>
<dbReference type="Proteomes" id="UP000192801">
    <property type="component" value="Unassembled WGS sequence"/>
</dbReference>
<comment type="caution">
    <text evidence="1">The sequence shown here is derived from an EMBL/GenBank/DDBJ whole genome shotgun (WGS) entry which is preliminary data.</text>
</comment>
<protein>
    <submittedName>
        <fullName evidence="1">Uncharacterized protein</fullName>
    </submittedName>
</protein>
<gene>
    <name evidence="1" type="ORF">BST26_11225</name>
</gene>
<dbReference type="EMBL" id="MVHS01000023">
    <property type="protein sequence ID" value="ORA70298.1"/>
    <property type="molecule type" value="Genomic_DNA"/>
</dbReference>
<accession>A0A1X0DD78</accession>
<evidence type="ECO:0000313" key="1">
    <source>
        <dbReference type="EMBL" id="ORA70298.1"/>
    </source>
</evidence>
<dbReference type="STRING" id="444597.BST26_11225"/>
<organism evidence="1 2">
    <name type="scientific">Mycolicibacterium insubricum</name>
    <dbReference type="NCBI Taxonomy" id="444597"/>
    <lineage>
        <taxon>Bacteria</taxon>
        <taxon>Bacillati</taxon>
        <taxon>Actinomycetota</taxon>
        <taxon>Actinomycetes</taxon>
        <taxon>Mycobacteriales</taxon>
        <taxon>Mycobacteriaceae</taxon>
        <taxon>Mycolicibacterium</taxon>
    </lineage>
</organism>
<proteinExistence type="predicted"/>
<reference evidence="1 2" key="1">
    <citation type="submission" date="2016-12" db="EMBL/GenBank/DDBJ databases">
        <title>The new phylogeny of genus Mycobacterium.</title>
        <authorList>
            <person name="Tortoli E."/>
            <person name="Trovato A."/>
            <person name="Cirillo D.M."/>
        </authorList>
    </citation>
    <scope>NUCLEOTIDE SEQUENCE [LARGE SCALE GENOMIC DNA]</scope>
    <source>
        <strain evidence="1 2">DSM 45130</strain>
    </source>
</reference>
<dbReference type="RefSeq" id="WP_133052932.1">
    <property type="nucleotide sequence ID" value="NZ_AP022618.1"/>
</dbReference>
<sequence length="479" mass="50411">MSAPAVVDPVAAVDELVRASAPGLPTPPNPGGPVLVAGPGWAGVTAVRDALARLLPDREVSESPTEAAPELVVFVVSAAAPLTPSDCAVLDAAAAYTDAVLGVISKIDLHRGWRDILHRDAEILAAHDDRYRGLRWVGTAAAPELGPPRVDELATAVTDVLADPATACRNRLRSWATVLTAAAGDLQRRAERPRARQRDLIARRRELVARTRLARVESDVALRRAVQQTRIRLGSRVAGRCAALRAELSVVAAMTPRRMLAGFTDTAADRAAAAFGELDDEISVQLTRLSERLGLPVPPAGRTPDPPVLPAPGRPARHLETRLMWALGGGFGLGLAWTSSRAVAGLAPALTGLGMLFGLLVGLVAGCWVVTARLLLAQRAALDGWLSSAVAELRSGMERLVAARLLAAEAEWSCAAARRRHQRADAAAEELRELDARARECAGEAAETAAESGRVLAGIEAALAVVGKELAPRDEEIGN</sequence>
<name>A0A1X0DD78_9MYCO</name>